<dbReference type="SUPFAM" id="SSF53254">
    <property type="entry name" value="Phosphoglycerate mutase-like"/>
    <property type="match status" value="1"/>
</dbReference>
<protein>
    <recommendedName>
        <fullName evidence="2">Alpha-ribazole phosphatase</fullName>
        <ecNumber evidence="2">3.1.3.73</ecNumber>
    </recommendedName>
</protein>
<evidence type="ECO:0000256" key="1">
    <source>
        <dbReference type="ARBA" id="ARBA00022801"/>
    </source>
</evidence>
<dbReference type="InterPro" id="IPR029033">
    <property type="entry name" value="His_PPase_superfam"/>
</dbReference>
<dbReference type="SMART" id="SM00855">
    <property type="entry name" value="PGAM"/>
    <property type="match status" value="1"/>
</dbReference>
<evidence type="ECO:0000256" key="2">
    <source>
        <dbReference type="NCBIfam" id="TIGR03162"/>
    </source>
</evidence>
<evidence type="ECO:0000313" key="3">
    <source>
        <dbReference type="EMBL" id="MCW0481566.1"/>
    </source>
</evidence>
<dbReference type="InterPro" id="IPR051695">
    <property type="entry name" value="Phosphoglycerate_Mutase"/>
</dbReference>
<evidence type="ECO:0000313" key="4">
    <source>
        <dbReference type="Proteomes" id="UP001163821"/>
    </source>
</evidence>
<keyword evidence="1" id="KW-0378">Hydrolase</keyword>
<sequence length="185" mass="20926">MFNDHYMKITAIRHTRVAVPPGICYGQTDVALAPTYGHELEQVKQKLNGATFDAVFCSPLTRCRQLAQDLFPGMVIQFDERLMELNFGQWEMQPWDTISETTEAQAWFADYVSVRTPGGESFRDLISRTGAFLDELQNNNETNVVVITHGGIVRALSCLLNRTAPLDAFQQRVDYGEVFEFTSAH</sequence>
<dbReference type="RefSeq" id="WP_282590176.1">
    <property type="nucleotide sequence ID" value="NZ_JAPAAF010000002.1"/>
</dbReference>
<dbReference type="GO" id="GO:0004331">
    <property type="term" value="F:fructose-2,6-bisphosphate 2-phosphatase activity"/>
    <property type="evidence" value="ECO:0007669"/>
    <property type="project" value="TreeGrafter"/>
</dbReference>
<dbReference type="PANTHER" id="PTHR46517:SF1">
    <property type="entry name" value="FRUCTOSE-2,6-BISPHOSPHATASE TIGAR"/>
    <property type="match status" value="1"/>
</dbReference>
<reference evidence="3" key="1">
    <citation type="submission" date="2022-10" db="EMBL/GenBank/DDBJ databases">
        <title>Gaoshiqiia sediminis gen. nov., sp. nov., isolated from coastal sediment.</title>
        <authorList>
            <person name="Yu W.X."/>
            <person name="Mu D.S."/>
            <person name="Du J.Z."/>
            <person name="Liang Y.Q."/>
        </authorList>
    </citation>
    <scope>NUCLEOTIDE SEQUENCE</scope>
    <source>
        <strain evidence="3">A06</strain>
    </source>
</reference>
<dbReference type="PANTHER" id="PTHR46517">
    <property type="entry name" value="FRUCTOSE-2,6-BISPHOSPHATASE TIGAR"/>
    <property type="match status" value="1"/>
</dbReference>
<dbReference type="AlphaFoldDB" id="A0AA41Y159"/>
<dbReference type="NCBIfam" id="TIGR03162">
    <property type="entry name" value="ribazole_cobC"/>
    <property type="match status" value="1"/>
</dbReference>
<proteinExistence type="predicted"/>
<dbReference type="Gene3D" id="3.40.50.1240">
    <property type="entry name" value="Phosphoglycerate mutase-like"/>
    <property type="match status" value="1"/>
</dbReference>
<dbReference type="InterPro" id="IPR013078">
    <property type="entry name" value="His_Pase_superF_clade-1"/>
</dbReference>
<dbReference type="GO" id="GO:0045820">
    <property type="term" value="P:negative regulation of glycolytic process"/>
    <property type="evidence" value="ECO:0007669"/>
    <property type="project" value="TreeGrafter"/>
</dbReference>
<comment type="caution">
    <text evidence="3">The sequence shown here is derived from an EMBL/GenBank/DDBJ whole genome shotgun (WGS) entry which is preliminary data.</text>
</comment>
<dbReference type="Pfam" id="PF00300">
    <property type="entry name" value="His_Phos_1"/>
    <property type="match status" value="1"/>
</dbReference>
<gene>
    <name evidence="3" type="primary">cobC</name>
    <name evidence="3" type="ORF">N2K84_02420</name>
</gene>
<dbReference type="GO" id="GO:0043456">
    <property type="term" value="P:regulation of pentose-phosphate shunt"/>
    <property type="evidence" value="ECO:0007669"/>
    <property type="project" value="TreeGrafter"/>
</dbReference>
<dbReference type="Proteomes" id="UP001163821">
    <property type="component" value="Unassembled WGS sequence"/>
</dbReference>
<organism evidence="3 4">
    <name type="scientific">Gaoshiqia sediminis</name>
    <dbReference type="NCBI Taxonomy" id="2986998"/>
    <lineage>
        <taxon>Bacteria</taxon>
        <taxon>Pseudomonadati</taxon>
        <taxon>Bacteroidota</taxon>
        <taxon>Bacteroidia</taxon>
        <taxon>Marinilabiliales</taxon>
        <taxon>Prolixibacteraceae</taxon>
        <taxon>Gaoshiqia</taxon>
    </lineage>
</organism>
<dbReference type="CDD" id="cd07067">
    <property type="entry name" value="HP_PGM_like"/>
    <property type="match status" value="1"/>
</dbReference>
<name>A0AA41Y159_9BACT</name>
<dbReference type="GO" id="GO:0009236">
    <property type="term" value="P:cobalamin biosynthetic process"/>
    <property type="evidence" value="ECO:0007669"/>
    <property type="project" value="UniProtKB-UniRule"/>
</dbReference>
<dbReference type="InterPro" id="IPR017578">
    <property type="entry name" value="Ribazole_CobC"/>
</dbReference>
<dbReference type="EMBL" id="JAPAAF010000002">
    <property type="protein sequence ID" value="MCW0481566.1"/>
    <property type="molecule type" value="Genomic_DNA"/>
</dbReference>
<accession>A0AA41Y159</accession>
<dbReference type="EC" id="3.1.3.73" evidence="2"/>
<keyword evidence="4" id="KW-1185">Reference proteome</keyword>
<dbReference type="GO" id="GO:0005829">
    <property type="term" value="C:cytosol"/>
    <property type="evidence" value="ECO:0007669"/>
    <property type="project" value="TreeGrafter"/>
</dbReference>
<dbReference type="GO" id="GO:0043755">
    <property type="term" value="F:alpha-ribazole phosphatase activity"/>
    <property type="evidence" value="ECO:0007669"/>
    <property type="project" value="UniProtKB-UniRule"/>
</dbReference>